<evidence type="ECO:0000256" key="1">
    <source>
        <dbReference type="SAM" id="MobiDB-lite"/>
    </source>
</evidence>
<sequence>MGASPDLSARGGIKNLGAGSSPAVHQEVWAAVSMVSISSDPSARGAATSPILFPKNSAVRMWLKGGTGRTWCPTSSKISPAGCSPWASPSTSASTPPARAGARARWIPSARRTTWTAASAPVTGSCSRTAPPAPRAAACSTSPPAPAPTLTSRRSPRTTTWAPPTVSSSSVTGPRRQCASSTRSPGPSSTSPPSPRGCSSNHAVYHCSPARAGVPTLSILP</sequence>
<reference evidence="2" key="2">
    <citation type="journal article" date="2015" name="Data Brief">
        <title>Shoot transcriptome of the giant reed, Arundo donax.</title>
        <authorList>
            <person name="Barrero R.A."/>
            <person name="Guerrero F.D."/>
            <person name="Moolhuijzen P."/>
            <person name="Goolsby J.A."/>
            <person name="Tidwell J."/>
            <person name="Bellgard S.E."/>
            <person name="Bellgard M.I."/>
        </authorList>
    </citation>
    <scope>NUCLEOTIDE SEQUENCE</scope>
    <source>
        <tissue evidence="2">Shoot tissue taken approximately 20 cm above the soil surface</tissue>
    </source>
</reference>
<feature type="compositionally biased region" description="Low complexity" evidence="1">
    <location>
        <begin position="84"/>
        <end position="120"/>
    </location>
</feature>
<feature type="region of interest" description="Disordered" evidence="1">
    <location>
        <begin position="1"/>
        <end position="20"/>
    </location>
</feature>
<reference evidence="2" key="1">
    <citation type="submission" date="2014-09" db="EMBL/GenBank/DDBJ databases">
        <authorList>
            <person name="Magalhaes I.L.F."/>
            <person name="Oliveira U."/>
            <person name="Santos F.R."/>
            <person name="Vidigal T.H.D.A."/>
            <person name="Brescovit A.D."/>
            <person name="Santos A.J."/>
        </authorList>
    </citation>
    <scope>NUCLEOTIDE SEQUENCE</scope>
    <source>
        <tissue evidence="2">Shoot tissue taken approximately 20 cm above the soil surface</tissue>
    </source>
</reference>
<proteinExistence type="predicted"/>
<feature type="compositionally biased region" description="Low complexity" evidence="1">
    <location>
        <begin position="127"/>
        <end position="172"/>
    </location>
</feature>
<organism evidence="2">
    <name type="scientific">Arundo donax</name>
    <name type="common">Giant reed</name>
    <name type="synonym">Donax arundinaceus</name>
    <dbReference type="NCBI Taxonomy" id="35708"/>
    <lineage>
        <taxon>Eukaryota</taxon>
        <taxon>Viridiplantae</taxon>
        <taxon>Streptophyta</taxon>
        <taxon>Embryophyta</taxon>
        <taxon>Tracheophyta</taxon>
        <taxon>Spermatophyta</taxon>
        <taxon>Magnoliopsida</taxon>
        <taxon>Liliopsida</taxon>
        <taxon>Poales</taxon>
        <taxon>Poaceae</taxon>
        <taxon>PACMAD clade</taxon>
        <taxon>Arundinoideae</taxon>
        <taxon>Arundineae</taxon>
        <taxon>Arundo</taxon>
    </lineage>
</organism>
<evidence type="ECO:0000313" key="2">
    <source>
        <dbReference type="EMBL" id="JAE21162.1"/>
    </source>
</evidence>
<accession>A0A0A9G9M7</accession>
<protein>
    <submittedName>
        <fullName evidence="2">Uncharacterized protein</fullName>
    </submittedName>
</protein>
<dbReference type="EMBL" id="GBRH01176734">
    <property type="protein sequence ID" value="JAE21162.1"/>
    <property type="molecule type" value="Transcribed_RNA"/>
</dbReference>
<name>A0A0A9G9M7_ARUDO</name>
<feature type="compositionally biased region" description="Low complexity" evidence="1">
    <location>
        <begin position="180"/>
        <end position="189"/>
    </location>
</feature>
<feature type="region of interest" description="Disordered" evidence="1">
    <location>
        <begin position="82"/>
        <end position="203"/>
    </location>
</feature>
<dbReference type="AlphaFoldDB" id="A0A0A9G9M7"/>